<proteinExistence type="predicted"/>
<dbReference type="InterPro" id="IPR021122">
    <property type="entry name" value="RNA_ligase_dom_REL/Rnl2"/>
</dbReference>
<evidence type="ECO:0000313" key="2">
    <source>
        <dbReference type="EMBL" id="ORX47637.1"/>
    </source>
</evidence>
<dbReference type="SUPFAM" id="SSF56091">
    <property type="entry name" value="DNA ligase/mRNA capping enzyme, catalytic domain"/>
    <property type="match status" value="1"/>
</dbReference>
<dbReference type="PANTHER" id="PTHR43883">
    <property type="entry name" value="SLR0207 PROTEIN"/>
    <property type="match status" value="1"/>
</dbReference>
<evidence type="ECO:0000313" key="3">
    <source>
        <dbReference type="Proteomes" id="UP000193719"/>
    </source>
</evidence>
<comment type="caution">
    <text evidence="2">The sequence shown here is derived from an EMBL/GenBank/DDBJ whole genome shotgun (WGS) entry which is preliminary data.</text>
</comment>
<dbReference type="AlphaFoldDB" id="A0A1Y1V790"/>
<organism evidence="2 3">
    <name type="scientific">Piromyces finnis</name>
    <dbReference type="NCBI Taxonomy" id="1754191"/>
    <lineage>
        <taxon>Eukaryota</taxon>
        <taxon>Fungi</taxon>
        <taxon>Fungi incertae sedis</taxon>
        <taxon>Chytridiomycota</taxon>
        <taxon>Chytridiomycota incertae sedis</taxon>
        <taxon>Neocallimastigomycetes</taxon>
        <taxon>Neocallimastigales</taxon>
        <taxon>Neocallimastigaceae</taxon>
        <taxon>Piromyces</taxon>
    </lineage>
</organism>
<evidence type="ECO:0000259" key="1">
    <source>
        <dbReference type="Pfam" id="PF09414"/>
    </source>
</evidence>
<name>A0A1Y1V790_9FUNG</name>
<reference evidence="2 3" key="1">
    <citation type="submission" date="2016-08" db="EMBL/GenBank/DDBJ databases">
        <title>Genomes of anaerobic fungi encode conserved fungal cellulosomes for biomass hydrolysis.</title>
        <authorList>
            <consortium name="DOE Joint Genome Institute"/>
            <person name="Haitjema C.H."/>
            <person name="Gilmore S.P."/>
            <person name="Henske J.K."/>
            <person name="Solomon K.V."/>
            <person name="De Groot R."/>
            <person name="Kuo A."/>
            <person name="Mondo S.J."/>
            <person name="Salamov A.A."/>
            <person name="Labutti K."/>
            <person name="Zhao Z."/>
            <person name="Chiniquy J."/>
            <person name="Barry K."/>
            <person name="Brewer H.M."/>
            <person name="Purvine S.O."/>
            <person name="Wright A.T."/>
            <person name="Boxma B."/>
            <person name="Van Alen T."/>
            <person name="Hackstein J.H."/>
            <person name="Baker S.E."/>
            <person name="Grigoriev I.V."/>
            <person name="O'Malley M.A."/>
        </authorList>
    </citation>
    <scope>NUCLEOTIDE SEQUENCE [LARGE SCALE GENOMIC DNA]</scope>
    <source>
        <strain evidence="3">finn</strain>
    </source>
</reference>
<dbReference type="InterPro" id="IPR052732">
    <property type="entry name" value="Cell-binding_unc_protein"/>
</dbReference>
<reference evidence="2 3" key="2">
    <citation type="submission" date="2016-08" db="EMBL/GenBank/DDBJ databases">
        <title>Pervasive Adenine N6-methylation of Active Genes in Fungi.</title>
        <authorList>
            <consortium name="DOE Joint Genome Institute"/>
            <person name="Mondo S.J."/>
            <person name="Dannebaum R.O."/>
            <person name="Kuo R.C."/>
            <person name="Labutti K."/>
            <person name="Haridas S."/>
            <person name="Kuo A."/>
            <person name="Salamov A."/>
            <person name="Ahrendt S.R."/>
            <person name="Lipzen A."/>
            <person name="Sullivan W."/>
            <person name="Andreopoulos W.B."/>
            <person name="Clum A."/>
            <person name="Lindquist E."/>
            <person name="Daum C."/>
            <person name="Ramamoorthy G.K."/>
            <person name="Gryganskyi A."/>
            <person name="Culley D."/>
            <person name="Magnuson J.K."/>
            <person name="James T.Y."/>
            <person name="O'Malley M.A."/>
            <person name="Stajich J.E."/>
            <person name="Spatafora J.W."/>
            <person name="Visel A."/>
            <person name="Grigoriev I.V."/>
        </authorList>
    </citation>
    <scope>NUCLEOTIDE SEQUENCE [LARGE SCALE GENOMIC DNA]</scope>
    <source>
        <strain evidence="3">finn</strain>
    </source>
</reference>
<dbReference type="Pfam" id="PF09414">
    <property type="entry name" value="RNA_ligase"/>
    <property type="match status" value="1"/>
</dbReference>
<dbReference type="Proteomes" id="UP000193719">
    <property type="component" value="Unassembled WGS sequence"/>
</dbReference>
<dbReference type="PANTHER" id="PTHR43883:SF1">
    <property type="entry name" value="GLUCONOKINASE"/>
    <property type="match status" value="1"/>
</dbReference>
<keyword evidence="3" id="KW-1185">Reference proteome</keyword>
<dbReference type="OrthoDB" id="19045at2759"/>
<dbReference type="EMBL" id="MCFH01000030">
    <property type="protein sequence ID" value="ORX47637.1"/>
    <property type="molecule type" value="Genomic_DNA"/>
</dbReference>
<gene>
    <name evidence="2" type="ORF">BCR36DRAFT_94182</name>
</gene>
<feature type="domain" description="RNA ligase" evidence="1">
    <location>
        <begin position="34"/>
        <end position="203"/>
    </location>
</feature>
<dbReference type="Gene3D" id="3.30.470.30">
    <property type="entry name" value="DNA ligase/mRNA capping enzyme"/>
    <property type="match status" value="1"/>
</dbReference>
<sequence length="229" mass="26871">MKYPRTYHLPFSPGSTNDDKKIKGNWLKDYVGKDIVITEKLDGENIHMDQHDCYARSDGVATRSPWTKNIWSSSNGLYWKIKYLIEPNEIIYGENLYGEHAICYDKLTTYFHIFGMVGISKEEPHVPIFYSWDDLKKKAEKLNIPTVPVIYEGKIESEAHLKKIIDETMSLPSAYGSTKEGIVMRIRDSFKVEDFSKCVCKWVRPNHVQTETHWTKNWKRANLINYNYY</sequence>
<accession>A0A1Y1V790</accession>
<protein>
    <recommendedName>
        <fullName evidence="1">RNA ligase domain-containing protein</fullName>
    </recommendedName>
</protein>